<dbReference type="AlphaFoldDB" id="A0A8J8SW85"/>
<gene>
    <name evidence="1" type="ORF">FGO68_gene12716</name>
</gene>
<keyword evidence="2" id="KW-1185">Reference proteome</keyword>
<protein>
    <submittedName>
        <fullName evidence="1">Uncharacterized protein</fullName>
    </submittedName>
</protein>
<dbReference type="EMBL" id="RRYP01021304">
    <property type="protein sequence ID" value="TNV72693.1"/>
    <property type="molecule type" value="Genomic_DNA"/>
</dbReference>
<evidence type="ECO:0000313" key="1">
    <source>
        <dbReference type="EMBL" id="TNV72693.1"/>
    </source>
</evidence>
<organism evidence="1 2">
    <name type="scientific">Halteria grandinella</name>
    <dbReference type="NCBI Taxonomy" id="5974"/>
    <lineage>
        <taxon>Eukaryota</taxon>
        <taxon>Sar</taxon>
        <taxon>Alveolata</taxon>
        <taxon>Ciliophora</taxon>
        <taxon>Intramacronucleata</taxon>
        <taxon>Spirotrichea</taxon>
        <taxon>Stichotrichia</taxon>
        <taxon>Sporadotrichida</taxon>
        <taxon>Halteriidae</taxon>
        <taxon>Halteria</taxon>
    </lineage>
</organism>
<name>A0A8J8SW85_HALGN</name>
<accession>A0A8J8SW85</accession>
<sequence length="139" mass="16495">MHVATWLPCPLEQENWSPRMDSGSKCYGQSRGNRRLYNIKNINRFKGLPQGHPIQSWNSKNLQQVQCINIQGEVEICEPFCERPNKHRTILSLRKVRQNERISIQIRFQSNFKKLECQMINQNILPNLQVHQLQTNYHL</sequence>
<comment type="caution">
    <text evidence="1">The sequence shown here is derived from an EMBL/GenBank/DDBJ whole genome shotgun (WGS) entry which is preliminary data.</text>
</comment>
<proteinExistence type="predicted"/>
<reference evidence="1" key="1">
    <citation type="submission" date="2019-06" db="EMBL/GenBank/DDBJ databases">
        <authorList>
            <person name="Zheng W."/>
        </authorList>
    </citation>
    <scope>NUCLEOTIDE SEQUENCE</scope>
    <source>
        <strain evidence="1">QDHG01</strain>
    </source>
</reference>
<dbReference type="Proteomes" id="UP000785679">
    <property type="component" value="Unassembled WGS sequence"/>
</dbReference>
<evidence type="ECO:0000313" key="2">
    <source>
        <dbReference type="Proteomes" id="UP000785679"/>
    </source>
</evidence>